<evidence type="ECO:0000313" key="8">
    <source>
        <dbReference type="EMBL" id="GGJ63662.1"/>
    </source>
</evidence>
<dbReference type="EMBL" id="BMMU01000036">
    <property type="protein sequence ID" value="GGJ63662.1"/>
    <property type="molecule type" value="Genomic_DNA"/>
</dbReference>
<proteinExistence type="predicted"/>
<evidence type="ECO:0000256" key="6">
    <source>
        <dbReference type="ARBA" id="ARBA00023136"/>
    </source>
</evidence>
<dbReference type="InterPro" id="IPR036938">
    <property type="entry name" value="PAP2/HPO_sf"/>
</dbReference>
<gene>
    <name evidence="8" type="ORF">GCM10012282_71120</name>
</gene>
<keyword evidence="5" id="KW-1133">Transmembrane helix</keyword>
<reference evidence="8" key="1">
    <citation type="journal article" date="2014" name="Int. J. Syst. Evol. Microbiol.">
        <title>Complete genome sequence of Corynebacterium casei LMG S-19264T (=DSM 44701T), isolated from a smear-ripened cheese.</title>
        <authorList>
            <consortium name="US DOE Joint Genome Institute (JGI-PGF)"/>
            <person name="Walter F."/>
            <person name="Albersmeier A."/>
            <person name="Kalinowski J."/>
            <person name="Ruckert C."/>
        </authorList>
    </citation>
    <scope>NUCLEOTIDE SEQUENCE</scope>
    <source>
        <strain evidence="8">CGMCC 4.7272</strain>
    </source>
</reference>
<protein>
    <recommendedName>
        <fullName evidence="7">Phosphatidic acid phosphatase type 2/haloperoxidase domain-containing protein</fullName>
    </recommendedName>
</protein>
<keyword evidence="4" id="KW-0378">Hydrolase</keyword>
<dbReference type="Pfam" id="PF01569">
    <property type="entry name" value="PAP2"/>
    <property type="match status" value="1"/>
</dbReference>
<organism evidence="8 9">
    <name type="scientific">Streptomyces lacrimifluminis</name>
    <dbReference type="NCBI Taxonomy" id="1500077"/>
    <lineage>
        <taxon>Bacteria</taxon>
        <taxon>Bacillati</taxon>
        <taxon>Actinomycetota</taxon>
        <taxon>Actinomycetes</taxon>
        <taxon>Kitasatosporales</taxon>
        <taxon>Streptomycetaceae</taxon>
        <taxon>Streptomyces</taxon>
    </lineage>
</organism>
<feature type="domain" description="Phosphatidic acid phosphatase type 2/haloperoxidase" evidence="7">
    <location>
        <begin position="114"/>
        <end position="222"/>
    </location>
</feature>
<dbReference type="GO" id="GO:0016787">
    <property type="term" value="F:hydrolase activity"/>
    <property type="evidence" value="ECO:0007669"/>
    <property type="project" value="UniProtKB-KW"/>
</dbReference>
<comment type="caution">
    <text evidence="8">The sequence shown here is derived from an EMBL/GenBank/DDBJ whole genome shotgun (WGS) entry which is preliminary data.</text>
</comment>
<evidence type="ECO:0000256" key="4">
    <source>
        <dbReference type="ARBA" id="ARBA00022801"/>
    </source>
</evidence>
<dbReference type="Proteomes" id="UP000625682">
    <property type="component" value="Unassembled WGS sequence"/>
</dbReference>
<comment type="subcellular location">
    <subcellularLocation>
        <location evidence="1">Cell membrane</location>
        <topology evidence="1">Multi-pass membrane protein</topology>
    </subcellularLocation>
</comment>
<dbReference type="InterPro" id="IPR000326">
    <property type="entry name" value="PAP2/HPO"/>
</dbReference>
<keyword evidence="6" id="KW-0472">Membrane</keyword>
<dbReference type="SMART" id="SM00014">
    <property type="entry name" value="acidPPc"/>
    <property type="match status" value="1"/>
</dbReference>
<name>A0A917UKC6_9ACTN</name>
<keyword evidence="2" id="KW-1003">Cell membrane</keyword>
<dbReference type="GO" id="GO:0005886">
    <property type="term" value="C:plasma membrane"/>
    <property type="evidence" value="ECO:0007669"/>
    <property type="project" value="UniProtKB-SubCell"/>
</dbReference>
<dbReference type="SUPFAM" id="SSF48317">
    <property type="entry name" value="Acid phosphatase/Vanadium-dependent haloperoxidase"/>
    <property type="match status" value="1"/>
</dbReference>
<evidence type="ECO:0000256" key="3">
    <source>
        <dbReference type="ARBA" id="ARBA00022692"/>
    </source>
</evidence>
<evidence type="ECO:0000256" key="1">
    <source>
        <dbReference type="ARBA" id="ARBA00004651"/>
    </source>
</evidence>
<sequence length="233" mass="24885">MATAWKTCAAHAWPTCARLGSVWGARKTDALSDEVIAEVVELGAAQIGKSQFMRVLADLREGDHRLTRWVASWRSPSVRRLLPAVEATAEHTKLWWGAAAVMSTVGRRGRRAATAGLASMAVAELASNCVLKQIWHRRRPPKEWISHPEVHDRPDSSSFPSGHTAAGVAFSAAVAAVWPWAGAVSAVPAVLVAVERVHTGAHYPSDVAVGAATGLAAAALVHRAPRLARRLLL</sequence>
<accession>A0A917UKC6</accession>
<evidence type="ECO:0000259" key="7">
    <source>
        <dbReference type="SMART" id="SM00014"/>
    </source>
</evidence>
<dbReference type="PANTHER" id="PTHR14969:SF62">
    <property type="entry name" value="DECAPRENYLPHOSPHORYL-5-PHOSPHORIBOSE PHOSPHATASE RV3807C-RELATED"/>
    <property type="match status" value="1"/>
</dbReference>
<evidence type="ECO:0000313" key="9">
    <source>
        <dbReference type="Proteomes" id="UP000625682"/>
    </source>
</evidence>
<evidence type="ECO:0000256" key="2">
    <source>
        <dbReference type="ARBA" id="ARBA00022475"/>
    </source>
</evidence>
<dbReference type="AlphaFoldDB" id="A0A917UKC6"/>
<dbReference type="Gene3D" id="1.20.144.10">
    <property type="entry name" value="Phosphatidic acid phosphatase type 2/haloperoxidase"/>
    <property type="match status" value="1"/>
</dbReference>
<dbReference type="PANTHER" id="PTHR14969">
    <property type="entry name" value="SPHINGOSINE-1-PHOSPHATE PHOSPHOHYDROLASE"/>
    <property type="match status" value="1"/>
</dbReference>
<keyword evidence="3" id="KW-0812">Transmembrane</keyword>
<keyword evidence="9" id="KW-1185">Reference proteome</keyword>
<reference evidence="8" key="2">
    <citation type="submission" date="2020-09" db="EMBL/GenBank/DDBJ databases">
        <authorList>
            <person name="Sun Q."/>
            <person name="Zhou Y."/>
        </authorList>
    </citation>
    <scope>NUCLEOTIDE SEQUENCE</scope>
    <source>
        <strain evidence="8">CGMCC 4.7272</strain>
    </source>
</reference>
<evidence type="ECO:0000256" key="5">
    <source>
        <dbReference type="ARBA" id="ARBA00022989"/>
    </source>
</evidence>